<evidence type="ECO:0000313" key="3">
    <source>
        <dbReference type="Proteomes" id="UP000182190"/>
    </source>
</evidence>
<proteinExistence type="predicted"/>
<evidence type="ECO:0000313" key="2">
    <source>
        <dbReference type="EMBL" id="VXD12543.1"/>
    </source>
</evidence>
<dbReference type="OrthoDB" id="503550at2"/>
<protein>
    <submittedName>
        <fullName evidence="2">Glycosyl transferase group 1</fullName>
    </submittedName>
</protein>
<dbReference type="Proteomes" id="UP000182190">
    <property type="component" value="Unassembled WGS sequence"/>
</dbReference>
<comment type="caution">
    <text evidence="2">The sequence shown here is derived from an EMBL/GenBank/DDBJ whole genome shotgun (WGS) entry which is preliminary data.</text>
</comment>
<sequence>MIERLKLVLIPTLKVKKISNHQVIISQKFIDGVLEYQKYWSGSIVVFIEEDKTLNNDLSNTLIDINKMPFKIEVCDLDFIQKHQDLYNNSFFLISAGFRQNQISKICKLHNIPCIYITEYSLKTRIQIINATTQNPILRLRRYAWEVSQELKQRKAIAIANGVQCNGVPTYQSYHKINPNPFLFFDTRIAEDMIISSDNLMARTSECLKKNPLRLIFSGRLIKIKGTDHLLSVAEHLKQLGVQFEMFICGDGEQKETLEKQIIQKGLSDSVKMLGVLEFKTELVPFIQKNIDLFICCHLQGDPSCTYLETMSCGVPIIGYDNEAFVGVVNQSQAGWLVKMNRPDLLAEKIAELNQNRELIVAESYKSLEFAKQHTFEKTFQRRINHIQEIAAT</sequence>
<reference evidence="2" key="1">
    <citation type="submission" date="2019-10" db="EMBL/GenBank/DDBJ databases">
        <authorList>
            <consortium name="Genoscope - CEA"/>
            <person name="William W."/>
        </authorList>
    </citation>
    <scope>NUCLEOTIDE SEQUENCE [LARGE SCALE GENOMIC DNA]</scope>
    <source>
        <strain evidence="2">BBR_PRJEB10994</strain>
    </source>
</reference>
<dbReference type="Gene3D" id="3.40.50.2000">
    <property type="entry name" value="Glycogen Phosphorylase B"/>
    <property type="match status" value="2"/>
</dbReference>
<dbReference type="Pfam" id="PF00534">
    <property type="entry name" value="Glycos_transf_1"/>
    <property type="match status" value="1"/>
</dbReference>
<dbReference type="InterPro" id="IPR001296">
    <property type="entry name" value="Glyco_trans_1"/>
</dbReference>
<dbReference type="GO" id="GO:0016757">
    <property type="term" value="F:glycosyltransferase activity"/>
    <property type="evidence" value="ECO:0007669"/>
    <property type="project" value="InterPro"/>
</dbReference>
<dbReference type="RefSeq" id="WP_083623815.1">
    <property type="nucleotide sequence ID" value="NZ_LR735026.1"/>
</dbReference>
<dbReference type="SUPFAM" id="SSF53756">
    <property type="entry name" value="UDP-Glycosyltransferase/glycogen phosphorylase"/>
    <property type="match status" value="1"/>
</dbReference>
<dbReference type="EMBL" id="CZCS02000009">
    <property type="protein sequence ID" value="VXD12543.1"/>
    <property type="molecule type" value="Genomic_DNA"/>
</dbReference>
<evidence type="ECO:0000259" key="1">
    <source>
        <dbReference type="Pfam" id="PF00534"/>
    </source>
</evidence>
<gene>
    <name evidence="2" type="ORF">PL9631_1060093</name>
</gene>
<dbReference type="CDD" id="cd03801">
    <property type="entry name" value="GT4_PimA-like"/>
    <property type="match status" value="1"/>
</dbReference>
<organism evidence="2 3">
    <name type="scientific">Planktothrix paucivesiculata PCC 9631</name>
    <dbReference type="NCBI Taxonomy" id="671071"/>
    <lineage>
        <taxon>Bacteria</taxon>
        <taxon>Bacillati</taxon>
        <taxon>Cyanobacteriota</taxon>
        <taxon>Cyanophyceae</taxon>
        <taxon>Oscillatoriophycideae</taxon>
        <taxon>Oscillatoriales</taxon>
        <taxon>Microcoleaceae</taxon>
        <taxon>Planktothrix</taxon>
    </lineage>
</organism>
<dbReference type="PANTHER" id="PTHR12526">
    <property type="entry name" value="GLYCOSYLTRANSFERASE"/>
    <property type="match status" value="1"/>
</dbReference>
<keyword evidence="3" id="KW-1185">Reference proteome</keyword>
<feature type="domain" description="Glycosyl transferase family 1" evidence="1">
    <location>
        <begin position="208"/>
        <end position="359"/>
    </location>
</feature>
<accession>A0A7Z9BIV7</accession>
<dbReference type="AlphaFoldDB" id="A0A7Z9BIV7"/>
<keyword evidence="2" id="KW-0808">Transferase</keyword>
<name>A0A7Z9BIV7_9CYAN</name>